<dbReference type="EMBL" id="LAZR01000306">
    <property type="protein sequence ID" value="KKN75629.1"/>
    <property type="molecule type" value="Genomic_DNA"/>
</dbReference>
<protein>
    <submittedName>
        <fullName evidence="1">Uncharacterized protein</fullName>
    </submittedName>
</protein>
<dbReference type="AlphaFoldDB" id="A0A0F9T8S4"/>
<accession>A0A0F9T8S4</accession>
<proteinExistence type="predicted"/>
<name>A0A0F9T8S4_9ZZZZ</name>
<sequence>METDTRHIDTSTGEILAPNSDHIDFTDEKLIDEIAYAERCVNAAHDVVGRLHMEAMRRAEERGANTIFGKDNNFVISQANDYERDKLFPLLELFDPENPSHAKAKTECYREAGFQEVWVDTKWDIVKVKKHAKTLGKEALDILENATSLGAKKGKLVDN</sequence>
<evidence type="ECO:0000313" key="1">
    <source>
        <dbReference type="EMBL" id="KKN75629.1"/>
    </source>
</evidence>
<gene>
    <name evidence="1" type="ORF">LCGC14_0378670</name>
</gene>
<organism evidence="1">
    <name type="scientific">marine sediment metagenome</name>
    <dbReference type="NCBI Taxonomy" id="412755"/>
    <lineage>
        <taxon>unclassified sequences</taxon>
        <taxon>metagenomes</taxon>
        <taxon>ecological metagenomes</taxon>
    </lineage>
</organism>
<comment type="caution">
    <text evidence="1">The sequence shown here is derived from an EMBL/GenBank/DDBJ whole genome shotgun (WGS) entry which is preliminary data.</text>
</comment>
<reference evidence="1" key="1">
    <citation type="journal article" date="2015" name="Nature">
        <title>Complex archaea that bridge the gap between prokaryotes and eukaryotes.</title>
        <authorList>
            <person name="Spang A."/>
            <person name="Saw J.H."/>
            <person name="Jorgensen S.L."/>
            <person name="Zaremba-Niedzwiedzka K."/>
            <person name="Martijn J."/>
            <person name="Lind A.E."/>
            <person name="van Eijk R."/>
            <person name="Schleper C."/>
            <person name="Guy L."/>
            <person name="Ettema T.J."/>
        </authorList>
    </citation>
    <scope>NUCLEOTIDE SEQUENCE</scope>
</reference>